<dbReference type="Gramene" id="PGSC0003DMT400077104">
    <property type="protein sequence ID" value="PGSC0003DMT400077104"/>
    <property type="gene ID" value="PGSC0003DMG400029989"/>
</dbReference>
<evidence type="ECO:0000256" key="10">
    <source>
        <dbReference type="SAM" id="Phobius"/>
    </source>
</evidence>
<dbReference type="InterPro" id="IPR003593">
    <property type="entry name" value="AAA+_ATPase"/>
</dbReference>
<evidence type="ECO:0000256" key="4">
    <source>
        <dbReference type="ARBA" id="ARBA00022553"/>
    </source>
</evidence>
<comment type="subcellular location">
    <subcellularLocation>
        <location evidence="1">Membrane</location>
        <topology evidence="1">Multi-pass membrane protein</topology>
    </subcellularLocation>
</comment>
<dbReference type="GO" id="GO:0140359">
    <property type="term" value="F:ABC-type transporter activity"/>
    <property type="evidence" value="ECO:0007669"/>
    <property type="project" value="InterPro"/>
</dbReference>
<comment type="similarity">
    <text evidence="2">Belongs to the ABC transporter superfamily. ABCG family. Eye pigment precursor importer (TC 3.A.1.204) subfamily.</text>
</comment>
<dbReference type="Pfam" id="PF00005">
    <property type="entry name" value="ABC_tran"/>
    <property type="match status" value="1"/>
</dbReference>
<gene>
    <name evidence="12" type="primary">LOC102592097</name>
</gene>
<keyword evidence="9 10" id="KW-0472">Membrane</keyword>
<dbReference type="InterPro" id="IPR003439">
    <property type="entry name" value="ABC_transporter-like_ATP-bd"/>
</dbReference>
<name>M1CXW7_SOLTU</name>
<dbReference type="ExpressionAtlas" id="M1CXW7">
    <property type="expression patterns" value="baseline and differential"/>
</dbReference>
<evidence type="ECO:0000256" key="7">
    <source>
        <dbReference type="ARBA" id="ARBA00022840"/>
    </source>
</evidence>
<feature type="transmembrane region" description="Helical" evidence="10">
    <location>
        <begin position="377"/>
        <end position="398"/>
    </location>
</feature>
<dbReference type="InterPro" id="IPR052215">
    <property type="entry name" value="Plant_ABCG"/>
</dbReference>
<evidence type="ECO:0000256" key="5">
    <source>
        <dbReference type="ARBA" id="ARBA00022692"/>
    </source>
</evidence>
<feature type="transmembrane region" description="Helical" evidence="10">
    <location>
        <begin position="404"/>
        <end position="423"/>
    </location>
</feature>
<dbReference type="GO" id="GO:0016020">
    <property type="term" value="C:membrane"/>
    <property type="evidence" value="ECO:0007669"/>
    <property type="project" value="UniProtKB-SubCell"/>
</dbReference>
<keyword evidence="13" id="KW-1185">Reference proteome</keyword>
<evidence type="ECO:0000256" key="8">
    <source>
        <dbReference type="ARBA" id="ARBA00022989"/>
    </source>
</evidence>
<dbReference type="PANTHER" id="PTHR48042:SF18">
    <property type="entry name" value="ABC TRANSPORTER G FAMILY MEMBER 12"/>
    <property type="match status" value="1"/>
</dbReference>
<protein>
    <submittedName>
        <fullName evidence="12">ATP-binding cassette transporter</fullName>
    </submittedName>
</protein>
<dbReference type="PROSITE" id="PS50893">
    <property type="entry name" value="ABC_TRANSPORTER_2"/>
    <property type="match status" value="1"/>
</dbReference>
<evidence type="ECO:0000256" key="9">
    <source>
        <dbReference type="ARBA" id="ARBA00023136"/>
    </source>
</evidence>
<dbReference type="InterPro" id="IPR017871">
    <property type="entry name" value="ABC_transporter-like_CS"/>
</dbReference>
<keyword evidence="5 10" id="KW-0812">Transmembrane</keyword>
<dbReference type="Pfam" id="PF01061">
    <property type="entry name" value="ABC2_membrane"/>
    <property type="match status" value="1"/>
</dbReference>
<dbReference type="Gene3D" id="3.40.50.300">
    <property type="entry name" value="P-loop containing nucleotide triphosphate hydrolases"/>
    <property type="match status" value="1"/>
</dbReference>
<dbReference type="Pfam" id="PF19055">
    <property type="entry name" value="ABC2_membrane_7"/>
    <property type="match status" value="1"/>
</dbReference>
<evidence type="ECO:0000313" key="12">
    <source>
        <dbReference type="EnsemblPlants" id="PGSC0003DMT400077104"/>
    </source>
</evidence>
<dbReference type="SMART" id="SM00382">
    <property type="entry name" value="AAA"/>
    <property type="match status" value="1"/>
</dbReference>
<dbReference type="AlphaFoldDB" id="M1CXW7"/>
<dbReference type="PROSITE" id="PS00211">
    <property type="entry name" value="ABC_TRANSPORTER_1"/>
    <property type="match status" value="1"/>
</dbReference>
<reference evidence="12" key="2">
    <citation type="submission" date="2015-06" db="UniProtKB">
        <authorList>
            <consortium name="EnsemblPlants"/>
        </authorList>
    </citation>
    <scope>IDENTIFICATION</scope>
    <source>
        <strain evidence="12">DM1-3 516 R44</strain>
    </source>
</reference>
<keyword evidence="4" id="KW-0597">Phosphoprotein</keyword>
<evidence type="ECO:0000313" key="13">
    <source>
        <dbReference type="Proteomes" id="UP000011115"/>
    </source>
</evidence>
<dbReference type="FunFam" id="3.40.50.300:FF:000504">
    <property type="entry name" value="ABC transporter G family member 11"/>
    <property type="match status" value="1"/>
</dbReference>
<feature type="domain" description="ABC transporter" evidence="11">
    <location>
        <begin position="25"/>
        <end position="269"/>
    </location>
</feature>
<dbReference type="InterPro" id="IPR043926">
    <property type="entry name" value="ABCG_dom"/>
</dbReference>
<dbReference type="InterPro" id="IPR013525">
    <property type="entry name" value="ABC2_TM"/>
</dbReference>
<accession>M1CXW7</accession>
<keyword evidence="3" id="KW-0813">Transport</keyword>
<dbReference type="EnsemblPlants" id="PGSC0003DMT400077104">
    <property type="protein sequence ID" value="PGSC0003DMT400077104"/>
    <property type="gene ID" value="PGSC0003DMG400029989"/>
</dbReference>
<sequence length="452" mass="49898">MEIEVTSSSSDIEKGVIHSQGVAYLVWEDLTVMLPNFGQGPTKKLLHGLSGYAEPGRIMAIMGPSGSGKSTLLDTLAGRLSTNVVMTGNILLNGKKRRLDYGVVAYVTQEDTLLGTLTPRETIMYSAHLRLPTSMTKEEVDDIVEGTIMEMGLGDCADRLVGNWQVRGISGGEKKRLGIALEILVRPRILFLDEPTTGLDSASAFFVVQALKNISRDGRTVISSIHQPSSEVFALFDDLFLLSGGEAVYFGEAQLAVQFFAESGFPCPSRRNPSDHFLRCVNSDFDVVTATLKGSQRLRETHKSDYLMNMATAEIKELLASKYKHSPYATRARSRMRELLATQGVEIEIVKGSQAGWGKQLLTLTRRSFVNMSRDKGYYWSRIVIYIIVAFAVGTLFYDVGTSYTAILARGACGGFVTGYMTFMSIGGFPSFIEEMKVNIHFLYMILIFSPR</sequence>
<keyword evidence="7" id="KW-0067">ATP-binding</keyword>
<evidence type="ECO:0000259" key="11">
    <source>
        <dbReference type="PROSITE" id="PS50893"/>
    </source>
</evidence>
<dbReference type="InterPro" id="IPR027417">
    <property type="entry name" value="P-loop_NTPase"/>
</dbReference>
<evidence type="ECO:0000256" key="2">
    <source>
        <dbReference type="ARBA" id="ARBA00005814"/>
    </source>
</evidence>
<dbReference type="GO" id="GO:0016887">
    <property type="term" value="F:ATP hydrolysis activity"/>
    <property type="evidence" value="ECO:0007669"/>
    <property type="project" value="InterPro"/>
</dbReference>
<evidence type="ECO:0000256" key="3">
    <source>
        <dbReference type="ARBA" id="ARBA00022448"/>
    </source>
</evidence>
<dbReference type="Proteomes" id="UP000011115">
    <property type="component" value="Unassembled WGS sequence"/>
</dbReference>
<organism evidence="12 13">
    <name type="scientific">Solanum tuberosum</name>
    <name type="common">Potato</name>
    <dbReference type="NCBI Taxonomy" id="4113"/>
    <lineage>
        <taxon>Eukaryota</taxon>
        <taxon>Viridiplantae</taxon>
        <taxon>Streptophyta</taxon>
        <taxon>Embryophyta</taxon>
        <taxon>Tracheophyta</taxon>
        <taxon>Spermatophyta</taxon>
        <taxon>Magnoliopsida</taxon>
        <taxon>eudicotyledons</taxon>
        <taxon>Gunneridae</taxon>
        <taxon>Pentapetalae</taxon>
        <taxon>asterids</taxon>
        <taxon>lamiids</taxon>
        <taxon>Solanales</taxon>
        <taxon>Solanaceae</taxon>
        <taxon>Solanoideae</taxon>
        <taxon>Solaneae</taxon>
        <taxon>Solanum</taxon>
    </lineage>
</organism>
<dbReference type="GO" id="GO:0005524">
    <property type="term" value="F:ATP binding"/>
    <property type="evidence" value="ECO:0007669"/>
    <property type="project" value="UniProtKB-KW"/>
</dbReference>
<evidence type="ECO:0000256" key="6">
    <source>
        <dbReference type="ARBA" id="ARBA00022741"/>
    </source>
</evidence>
<dbReference type="CDD" id="cd03213">
    <property type="entry name" value="ABCG_EPDR"/>
    <property type="match status" value="1"/>
</dbReference>
<dbReference type="GO" id="GO:0009651">
    <property type="term" value="P:response to salt stress"/>
    <property type="evidence" value="ECO:0007669"/>
    <property type="project" value="UniProtKB-ARBA"/>
</dbReference>
<dbReference type="PANTHER" id="PTHR48042">
    <property type="entry name" value="ABC TRANSPORTER G FAMILY MEMBER 11"/>
    <property type="match status" value="1"/>
</dbReference>
<evidence type="ECO:0000256" key="1">
    <source>
        <dbReference type="ARBA" id="ARBA00004141"/>
    </source>
</evidence>
<proteinExistence type="inferred from homology"/>
<keyword evidence="8 10" id="KW-1133">Transmembrane helix</keyword>
<dbReference type="OrthoDB" id="66620at2759"/>
<keyword evidence="6" id="KW-0547">Nucleotide-binding</keyword>
<dbReference type="HOGENOM" id="CLU_000604_57_7_1"/>
<dbReference type="SUPFAM" id="SSF52540">
    <property type="entry name" value="P-loop containing nucleoside triphosphate hydrolases"/>
    <property type="match status" value="1"/>
</dbReference>
<reference evidence="13" key="1">
    <citation type="journal article" date="2011" name="Nature">
        <title>Genome sequence and analysis of the tuber crop potato.</title>
        <authorList>
            <consortium name="The Potato Genome Sequencing Consortium"/>
        </authorList>
    </citation>
    <scope>NUCLEOTIDE SEQUENCE [LARGE SCALE GENOMIC DNA]</scope>
    <source>
        <strain evidence="13">cv. DM1-3 516 R44</strain>
    </source>
</reference>